<evidence type="ECO:0000313" key="1">
    <source>
        <dbReference type="EMBL" id="KAJ9085229.1"/>
    </source>
</evidence>
<organism evidence="1 2">
    <name type="scientific">Entomophthora muscae</name>
    <dbReference type="NCBI Taxonomy" id="34485"/>
    <lineage>
        <taxon>Eukaryota</taxon>
        <taxon>Fungi</taxon>
        <taxon>Fungi incertae sedis</taxon>
        <taxon>Zoopagomycota</taxon>
        <taxon>Entomophthoromycotina</taxon>
        <taxon>Entomophthoromycetes</taxon>
        <taxon>Entomophthorales</taxon>
        <taxon>Entomophthoraceae</taxon>
        <taxon>Entomophthora</taxon>
    </lineage>
</organism>
<comment type="caution">
    <text evidence="1">The sequence shown here is derived from an EMBL/GenBank/DDBJ whole genome shotgun (WGS) entry which is preliminary data.</text>
</comment>
<proteinExistence type="predicted"/>
<sequence>MDTSELAEGYMPILNGVVSFSISNCGKLAGLDFSSGLRTVEALEVKNTSIESLRGIDAKIVANIAIEDNPKLLEVPQPKLLKVRKSLSIKAPNEEFVFSACSEKC</sequence>
<dbReference type="EMBL" id="QTSX02000774">
    <property type="protein sequence ID" value="KAJ9085229.1"/>
    <property type="molecule type" value="Genomic_DNA"/>
</dbReference>
<accession>A0ACC2UEK6</accession>
<keyword evidence="2" id="KW-1185">Reference proteome</keyword>
<protein>
    <submittedName>
        <fullName evidence="1">Protoplasts-secreted</fullName>
    </submittedName>
</protein>
<evidence type="ECO:0000313" key="2">
    <source>
        <dbReference type="Proteomes" id="UP001165960"/>
    </source>
</evidence>
<reference evidence="1" key="1">
    <citation type="submission" date="2022-04" db="EMBL/GenBank/DDBJ databases">
        <title>Genome of the entomopathogenic fungus Entomophthora muscae.</title>
        <authorList>
            <person name="Elya C."/>
            <person name="Lovett B.R."/>
            <person name="Lee E."/>
            <person name="Macias A.M."/>
            <person name="Hajek A.E."/>
            <person name="De Bivort B.L."/>
            <person name="Kasson M.T."/>
            <person name="De Fine Licht H.H."/>
            <person name="Stajich J.E."/>
        </authorList>
    </citation>
    <scope>NUCLEOTIDE SEQUENCE</scope>
    <source>
        <strain evidence="1">Berkeley</strain>
    </source>
</reference>
<gene>
    <name evidence="1" type="primary">PST1_8</name>
    <name evidence="1" type="ORF">DSO57_1016031</name>
</gene>
<name>A0ACC2UEK6_9FUNG</name>
<dbReference type="Proteomes" id="UP001165960">
    <property type="component" value="Unassembled WGS sequence"/>
</dbReference>